<dbReference type="InterPro" id="IPR052337">
    <property type="entry name" value="SAT4-like"/>
</dbReference>
<feature type="region of interest" description="Disordered" evidence="1">
    <location>
        <begin position="212"/>
        <end position="238"/>
    </location>
</feature>
<feature type="transmembrane region" description="Helical" evidence="2">
    <location>
        <begin position="45"/>
        <end position="63"/>
    </location>
</feature>
<proteinExistence type="predicted"/>
<comment type="caution">
    <text evidence="3">The sequence shown here is derived from an EMBL/GenBank/DDBJ whole genome shotgun (WGS) entry which is preliminary data.</text>
</comment>
<dbReference type="EMBL" id="PDLN01000014">
    <property type="protein sequence ID" value="RDW67077.1"/>
    <property type="molecule type" value="Genomic_DNA"/>
</dbReference>
<keyword evidence="2" id="KW-1133">Transmembrane helix</keyword>
<dbReference type="Proteomes" id="UP000256328">
    <property type="component" value="Unassembled WGS sequence"/>
</dbReference>
<evidence type="ECO:0000256" key="1">
    <source>
        <dbReference type="SAM" id="MobiDB-lite"/>
    </source>
</evidence>
<evidence type="ECO:0008006" key="5">
    <source>
        <dbReference type="Google" id="ProtNLM"/>
    </source>
</evidence>
<feature type="compositionally biased region" description="Low complexity" evidence="1">
    <location>
        <begin position="213"/>
        <end position="230"/>
    </location>
</feature>
<name>A0A3D8QZ78_9HELO</name>
<dbReference type="OrthoDB" id="4329349at2759"/>
<dbReference type="PANTHER" id="PTHR33048:SF47">
    <property type="entry name" value="INTEGRAL MEMBRANE PROTEIN-RELATED"/>
    <property type="match status" value="1"/>
</dbReference>
<feature type="transmembrane region" description="Helical" evidence="2">
    <location>
        <begin position="13"/>
        <end position="33"/>
    </location>
</feature>
<keyword evidence="2" id="KW-0472">Membrane</keyword>
<dbReference type="AlphaFoldDB" id="A0A3D8QZ78"/>
<dbReference type="PANTHER" id="PTHR33048">
    <property type="entry name" value="PTH11-LIKE INTEGRAL MEMBRANE PROTEIN (AFU_ORTHOLOGUE AFUA_5G11245)"/>
    <property type="match status" value="1"/>
</dbReference>
<gene>
    <name evidence="3" type="ORF">BP5796_09826</name>
</gene>
<reference evidence="3 4" key="1">
    <citation type="journal article" date="2018" name="IMA Fungus">
        <title>IMA Genome-F 9: Draft genome sequence of Annulohypoxylon stygium, Aspergillus mulundensis, Berkeleyomyces basicola (syn. Thielaviopsis basicola), Ceratocystis smalleyi, two Cercospora beticola strains, Coleophoma cylindrospora, Fusarium fracticaudum, Phialophora cf. hyalina, and Morchella septimelata.</title>
        <authorList>
            <person name="Wingfield B.D."/>
            <person name="Bills G.F."/>
            <person name="Dong Y."/>
            <person name="Huang W."/>
            <person name="Nel W.J."/>
            <person name="Swalarsk-Parry B.S."/>
            <person name="Vaghefi N."/>
            <person name="Wilken P.M."/>
            <person name="An Z."/>
            <person name="de Beer Z.W."/>
            <person name="De Vos L."/>
            <person name="Chen L."/>
            <person name="Duong T.A."/>
            <person name="Gao Y."/>
            <person name="Hammerbacher A."/>
            <person name="Kikkert J.R."/>
            <person name="Li Y."/>
            <person name="Li H."/>
            <person name="Li K."/>
            <person name="Li Q."/>
            <person name="Liu X."/>
            <person name="Ma X."/>
            <person name="Naidoo K."/>
            <person name="Pethybridge S.J."/>
            <person name="Sun J."/>
            <person name="Steenkamp E.T."/>
            <person name="van der Nest M.A."/>
            <person name="van Wyk S."/>
            <person name="Wingfield M.J."/>
            <person name="Xiong C."/>
            <person name="Yue Q."/>
            <person name="Zhang X."/>
        </authorList>
    </citation>
    <scope>NUCLEOTIDE SEQUENCE [LARGE SCALE GENOMIC DNA]</scope>
    <source>
        <strain evidence="3 4">BP5796</strain>
    </source>
</reference>
<evidence type="ECO:0000313" key="4">
    <source>
        <dbReference type="Proteomes" id="UP000256328"/>
    </source>
</evidence>
<protein>
    <recommendedName>
        <fullName evidence="5">Integral membrane protein</fullName>
    </recommendedName>
</protein>
<organism evidence="3 4">
    <name type="scientific">Coleophoma crateriformis</name>
    <dbReference type="NCBI Taxonomy" id="565419"/>
    <lineage>
        <taxon>Eukaryota</taxon>
        <taxon>Fungi</taxon>
        <taxon>Dikarya</taxon>
        <taxon>Ascomycota</taxon>
        <taxon>Pezizomycotina</taxon>
        <taxon>Leotiomycetes</taxon>
        <taxon>Helotiales</taxon>
        <taxon>Dermateaceae</taxon>
        <taxon>Coleophoma</taxon>
    </lineage>
</organism>
<sequence>MSEKDPEFVIEEWSLYGLGAVMIMIRFAVRLRVVGWRHFRGDDCMAILVLTFFTMGVANSYIICGDEPVKPRHLLLTDSEISTYEYGSKEELAAWVTPDPGPKCTLKLQNFLVTTILNILKLVIFLLLPSGLFIITAAIIRVVLTLSAHPSALNINRWGNREVFVGIITINIPILRPLFTTDFWRLHPCDSAGSHASAGNARAEFHGSPYVLSSGSSSTHHASPKSSPHAGRTKFAHSDDDSLNRMVLAGGHNDTYPFREFQPAAAPSSEGVRVHTTYEGVSEPMADVERTAGGCTRWDYSSGWVAPASPTCCVCGAVCGGCSEQ</sequence>
<keyword evidence="2" id="KW-0812">Transmembrane</keyword>
<accession>A0A3D8QZ78</accession>
<evidence type="ECO:0000256" key="2">
    <source>
        <dbReference type="SAM" id="Phobius"/>
    </source>
</evidence>
<evidence type="ECO:0000313" key="3">
    <source>
        <dbReference type="EMBL" id="RDW67077.1"/>
    </source>
</evidence>
<keyword evidence="4" id="KW-1185">Reference proteome</keyword>
<feature type="transmembrane region" description="Helical" evidence="2">
    <location>
        <begin position="122"/>
        <end position="144"/>
    </location>
</feature>